<dbReference type="InterPro" id="IPR036398">
    <property type="entry name" value="CA_dom_sf"/>
</dbReference>
<dbReference type="InterPro" id="IPR041891">
    <property type="entry name" value="Alpha_CA_prokaryot-like"/>
</dbReference>
<dbReference type="GO" id="GO:0006730">
    <property type="term" value="P:one-carbon metabolic process"/>
    <property type="evidence" value="ECO:0007669"/>
    <property type="project" value="TreeGrafter"/>
</dbReference>
<evidence type="ECO:0000313" key="3">
    <source>
        <dbReference type="Proteomes" id="UP001229421"/>
    </source>
</evidence>
<dbReference type="GO" id="GO:0008270">
    <property type="term" value="F:zinc ion binding"/>
    <property type="evidence" value="ECO:0007669"/>
    <property type="project" value="InterPro"/>
</dbReference>
<organism evidence="2 3">
    <name type="scientific">Tagetes erecta</name>
    <name type="common">African marigold</name>
    <dbReference type="NCBI Taxonomy" id="13708"/>
    <lineage>
        <taxon>Eukaryota</taxon>
        <taxon>Viridiplantae</taxon>
        <taxon>Streptophyta</taxon>
        <taxon>Embryophyta</taxon>
        <taxon>Tracheophyta</taxon>
        <taxon>Spermatophyta</taxon>
        <taxon>Magnoliopsida</taxon>
        <taxon>eudicotyledons</taxon>
        <taxon>Gunneridae</taxon>
        <taxon>Pentapetalae</taxon>
        <taxon>asterids</taxon>
        <taxon>campanulids</taxon>
        <taxon>Asterales</taxon>
        <taxon>Asteraceae</taxon>
        <taxon>Asteroideae</taxon>
        <taxon>Heliantheae alliance</taxon>
        <taxon>Tageteae</taxon>
        <taxon>Tagetes</taxon>
    </lineage>
</organism>
<dbReference type="PANTHER" id="PTHR18952">
    <property type="entry name" value="CARBONIC ANHYDRASE"/>
    <property type="match status" value="1"/>
</dbReference>
<dbReference type="Pfam" id="PF00194">
    <property type="entry name" value="Carb_anhydrase"/>
    <property type="match status" value="1"/>
</dbReference>
<dbReference type="InterPro" id="IPR023561">
    <property type="entry name" value="Carbonic_anhydrase_a-class"/>
</dbReference>
<dbReference type="PROSITE" id="PS51144">
    <property type="entry name" value="ALPHA_CA_2"/>
    <property type="match status" value="1"/>
</dbReference>
<dbReference type="SUPFAM" id="SSF51069">
    <property type="entry name" value="Carbonic anhydrase"/>
    <property type="match status" value="1"/>
</dbReference>
<protein>
    <recommendedName>
        <fullName evidence="1">Alpha-carbonic anhydrase domain-containing protein</fullName>
    </recommendedName>
</protein>
<evidence type="ECO:0000313" key="2">
    <source>
        <dbReference type="EMBL" id="KAK1420693.1"/>
    </source>
</evidence>
<evidence type="ECO:0000259" key="1">
    <source>
        <dbReference type="PROSITE" id="PS51144"/>
    </source>
</evidence>
<dbReference type="PANTHER" id="PTHR18952:SF208">
    <property type="entry name" value="CARBONIC ANHYDRASE XA-RELATED"/>
    <property type="match status" value="1"/>
</dbReference>
<proteinExistence type="predicted"/>
<dbReference type="EMBL" id="JAUHHV010000006">
    <property type="protein sequence ID" value="KAK1420693.1"/>
    <property type="molecule type" value="Genomic_DNA"/>
</dbReference>
<comment type="caution">
    <text evidence="2">The sequence shown here is derived from an EMBL/GenBank/DDBJ whole genome shotgun (WGS) entry which is preliminary data.</text>
</comment>
<gene>
    <name evidence="2" type="ORF">QVD17_22503</name>
</gene>
<dbReference type="CDD" id="cd03124">
    <property type="entry name" value="alpha_CA_prokaryotic_like"/>
    <property type="match status" value="1"/>
</dbReference>
<dbReference type="Proteomes" id="UP001229421">
    <property type="component" value="Unassembled WGS sequence"/>
</dbReference>
<dbReference type="InterPro" id="IPR001148">
    <property type="entry name" value="CA_dom"/>
</dbReference>
<accession>A0AAD8NTL7</accession>
<dbReference type="SMART" id="SM01057">
    <property type="entry name" value="Carb_anhydrase"/>
    <property type="match status" value="1"/>
</dbReference>
<dbReference type="Gene3D" id="3.10.200.10">
    <property type="entry name" value="Alpha carbonic anhydrase"/>
    <property type="match status" value="1"/>
</dbReference>
<keyword evidence="3" id="KW-1185">Reference proteome</keyword>
<dbReference type="AlphaFoldDB" id="A0AAD8NTL7"/>
<feature type="domain" description="Alpha-carbonic anhydrase" evidence="1">
    <location>
        <begin position="32"/>
        <end position="157"/>
    </location>
</feature>
<reference evidence="2" key="1">
    <citation type="journal article" date="2023" name="bioRxiv">
        <title>Improved chromosome-level genome assembly for marigold (Tagetes erecta).</title>
        <authorList>
            <person name="Jiang F."/>
            <person name="Yuan L."/>
            <person name="Wang S."/>
            <person name="Wang H."/>
            <person name="Xu D."/>
            <person name="Wang A."/>
            <person name="Fan W."/>
        </authorList>
    </citation>
    <scope>NUCLEOTIDE SEQUENCE</scope>
    <source>
        <strain evidence="2">WSJ</strain>
        <tissue evidence="2">Leaf</tissue>
    </source>
</reference>
<dbReference type="GO" id="GO:0004089">
    <property type="term" value="F:carbonate dehydratase activity"/>
    <property type="evidence" value="ECO:0007669"/>
    <property type="project" value="InterPro"/>
</dbReference>
<name>A0AAD8NTL7_TARER</name>
<sequence>MTVLISSKGIQLPLFPTTRVFAEDTIEAGDGHEFSYDEESPEGPKKWGTLSAEFKLCADGESQSPIDIQVKKAKDEPNDLKKAYKQAPAKLFHRGHNIAVEWQGDAGGIEVNGSTYKLVQCHWHTPSEHTFDGKRQVFCSVLVRLLTVWHVFGLQYK</sequence>